<proteinExistence type="predicted"/>
<dbReference type="GO" id="GO:0070390">
    <property type="term" value="C:transcription export complex 2"/>
    <property type="evidence" value="ECO:0007669"/>
    <property type="project" value="TreeGrafter"/>
</dbReference>
<gene>
    <name evidence="3" type="ORF">CRHIZ90672A_00000664</name>
</gene>
<feature type="region of interest" description="Disordered" evidence="1">
    <location>
        <begin position="821"/>
        <end position="904"/>
    </location>
</feature>
<keyword evidence="4" id="KW-1185">Reference proteome</keyword>
<feature type="compositionally biased region" description="Low complexity" evidence="1">
    <location>
        <begin position="133"/>
        <end position="143"/>
    </location>
</feature>
<feature type="region of interest" description="Disordered" evidence="1">
    <location>
        <begin position="918"/>
        <end position="943"/>
    </location>
</feature>
<dbReference type="GO" id="GO:0005737">
    <property type="term" value="C:cytoplasm"/>
    <property type="evidence" value="ECO:0007669"/>
    <property type="project" value="TreeGrafter"/>
</dbReference>
<comment type="caution">
    <text evidence="3">The sequence shown here is derived from an EMBL/GenBank/DDBJ whole genome shotgun (WGS) entry which is preliminary data.</text>
</comment>
<evidence type="ECO:0000313" key="3">
    <source>
        <dbReference type="EMBL" id="CAH0024246.1"/>
    </source>
</evidence>
<evidence type="ECO:0000259" key="2">
    <source>
        <dbReference type="Pfam" id="PF03399"/>
    </source>
</evidence>
<dbReference type="OrthoDB" id="264795at2759"/>
<dbReference type="Gene3D" id="1.25.40.990">
    <property type="match status" value="1"/>
</dbReference>
<dbReference type="PANTHER" id="PTHR12436:SF3">
    <property type="entry name" value="GERMINAL-CENTER ASSOCIATED NUCLEAR PROTEIN"/>
    <property type="match status" value="1"/>
</dbReference>
<feature type="region of interest" description="Disordered" evidence="1">
    <location>
        <begin position="1118"/>
        <end position="1141"/>
    </location>
</feature>
<sequence>MISNPFSQSAQSQPAVSNPFAAAAAKTGKNELNPFGFGGAGDSAREKQNSKRKGGLTDQSDNHGSKRKGGKQPRDKDAAVSDSDASKRKRRDGNQKSAPKNSLPNGNAGAKKFQTRKPRHENGSVAGNATDGSRPSSSSSQASNEIEGTTEPPKVPNTSDPHAKKVYTRLHSDGISPPNWPSRPGDPRNKSAMAKFRERYEGYRTKVRASLTKADLIDDPTKRRTLEDAIVFRGICEDMCPEYEKIQRITELDVLGPEKDPKDNVAATQRMVKKLARSAAGQEAPLPMDVRSVPALRRTLDYLIDDLLKNDQNLPGLHGFLWDRTRAIRRDFAFFSSLSPDELKTQVYVLENIARFHVTALHLLSQAGKKPEDFVEQQELEQLGKALLSLRDLYDDCNEQGIACENESEFRAYYLVFHAHDPNIMEVLQRQWSPHHWKNSDEVRTAVSLVEALQNTKDFHGPLKPAPALAAGGPLHSYFRIVEDQAVSYTMACFAECHFASLRRSMLIAVVRALARPKDETKDVNAEALNRFLRFDTIDEAIEFAEAHGLEFEADPEAPNDAGRRRILLKPRQQVPHIRLQHQYSQKLVEQKRGSHTLPNVIHNTIFPSGHAPVANGLQTKSAPTGPQPPINTASSTKPAISNGIPPPTAPSIFQAPAQAASSLSTGVGFTGFPAPSQPAPGFSFPKTQPPAANAFAPSKPSDTKPLFNPFASAFQPSSAPTGIAGTHPGATGGSQSATVSGTPASNPFANAIQAQPPANSSPPKFPSPSFQNPLAPTSTTTPLTDVKTGPPASAPGSVPSTLSSGQLALGTSIQSTPASLLPASGLLPPSVGQKPSSPLLKSSGFNFKPADDASQKPLSTISEQKPEIPSQKGDLFPSLQAAKPGTTQTADIPKPAIDAGSALSGSSDVAKSLLGTASSPQQTLTAAPPLKPASPPPPPRDLMGDFTKWFVLGDKGLLEEFQTFVVEDLVREVFDTFTKENEEQKRREEEEAANAEADRWRIYNLRLKFFYRWKRNARSKRQRFLLRSGREQMREYWEAQKEAEREAKLEEERKAIKEKKELARKPDVDHAAELLSVVKRRRVSRAREEENLLSSGVLSGVTNEREAAARIVRHDSPGSDAVFEKPARPSPSKVGVKEGAKSRALREQLLGIQPAGFRRSLPSSSVRSSASPTPPKHVSRVSERWRLKAMGFVQMPDGSVLPESIADEVLASGKRFWTGARASSYNQSAFNVSRAHASSISRPRASSYSTPNHNDPTPASQASGHLTPTTPQADHEISHIKRKRSFNDDGELSMPDAEKSRPHKRTVSDLVDIASKVRSQHQELKAMLDDMMGDDLSEQLQSEINSRGTTPWQERF</sequence>
<reference evidence="3" key="1">
    <citation type="submission" date="2021-10" db="EMBL/GenBank/DDBJ databases">
        <authorList>
            <person name="Piombo E."/>
        </authorList>
    </citation>
    <scope>NUCLEOTIDE SEQUENCE</scope>
</reference>
<feature type="compositionally biased region" description="Pro residues" evidence="1">
    <location>
        <begin position="930"/>
        <end position="941"/>
    </location>
</feature>
<feature type="domain" description="SAC3/GANP/THP3 conserved" evidence="2">
    <location>
        <begin position="239"/>
        <end position="553"/>
    </location>
</feature>
<dbReference type="GO" id="GO:0006406">
    <property type="term" value="P:mRNA export from nucleus"/>
    <property type="evidence" value="ECO:0007669"/>
    <property type="project" value="TreeGrafter"/>
</dbReference>
<feature type="compositionally biased region" description="Basic and acidic residues" evidence="1">
    <location>
        <begin position="1118"/>
        <end position="1128"/>
    </location>
</feature>
<evidence type="ECO:0000256" key="1">
    <source>
        <dbReference type="SAM" id="MobiDB-lite"/>
    </source>
</evidence>
<name>A0A9N9VJF7_9HYPO</name>
<feature type="compositionally biased region" description="Low complexity" evidence="1">
    <location>
        <begin position="768"/>
        <end position="801"/>
    </location>
</feature>
<feature type="compositionally biased region" description="Polar residues" evidence="1">
    <location>
        <begin position="834"/>
        <end position="846"/>
    </location>
</feature>
<organism evidence="3 4">
    <name type="scientific">Clonostachys rhizophaga</name>
    <dbReference type="NCBI Taxonomy" id="160324"/>
    <lineage>
        <taxon>Eukaryota</taxon>
        <taxon>Fungi</taxon>
        <taxon>Dikarya</taxon>
        <taxon>Ascomycota</taxon>
        <taxon>Pezizomycotina</taxon>
        <taxon>Sordariomycetes</taxon>
        <taxon>Hypocreomycetidae</taxon>
        <taxon>Hypocreales</taxon>
        <taxon>Bionectriaceae</taxon>
        <taxon>Clonostachys</taxon>
    </lineage>
</organism>
<feature type="compositionally biased region" description="Low complexity" evidence="1">
    <location>
        <begin position="821"/>
        <end position="831"/>
    </location>
</feature>
<feature type="region of interest" description="Disordered" evidence="1">
    <location>
        <begin position="171"/>
        <end position="190"/>
    </location>
</feature>
<feature type="region of interest" description="Disordered" evidence="1">
    <location>
        <begin position="1"/>
        <end position="162"/>
    </location>
</feature>
<feature type="compositionally biased region" description="Polar residues" evidence="1">
    <location>
        <begin position="1"/>
        <end position="16"/>
    </location>
</feature>
<feature type="region of interest" description="Disordered" evidence="1">
    <location>
        <begin position="672"/>
        <end position="806"/>
    </location>
</feature>
<dbReference type="PANTHER" id="PTHR12436">
    <property type="entry name" value="80 KDA MCM3-ASSOCIATED PROTEIN"/>
    <property type="match status" value="1"/>
</dbReference>
<feature type="compositionally biased region" description="Polar residues" evidence="1">
    <location>
        <begin position="1251"/>
        <end position="1273"/>
    </location>
</feature>
<evidence type="ECO:0000313" key="4">
    <source>
        <dbReference type="Proteomes" id="UP000696573"/>
    </source>
</evidence>
<dbReference type="Proteomes" id="UP000696573">
    <property type="component" value="Unassembled WGS sequence"/>
</dbReference>
<feature type="compositionally biased region" description="Low complexity" evidence="1">
    <location>
        <begin position="1159"/>
        <end position="1172"/>
    </location>
</feature>
<feature type="region of interest" description="Disordered" evidence="1">
    <location>
        <begin position="1232"/>
        <end position="1307"/>
    </location>
</feature>
<protein>
    <recommendedName>
        <fullName evidence="2">SAC3/GANP/THP3 conserved domain-containing protein</fullName>
    </recommendedName>
</protein>
<dbReference type="InterPro" id="IPR045107">
    <property type="entry name" value="SAC3/GANP/THP3"/>
</dbReference>
<feature type="compositionally biased region" description="Polar residues" evidence="1">
    <location>
        <begin position="734"/>
        <end position="749"/>
    </location>
</feature>
<dbReference type="InterPro" id="IPR005062">
    <property type="entry name" value="SAC3/GANP/THP3_conserved"/>
</dbReference>
<feature type="region of interest" description="Disordered" evidence="1">
    <location>
        <begin position="1159"/>
        <end position="1183"/>
    </location>
</feature>
<feature type="compositionally biased region" description="Low complexity" evidence="1">
    <location>
        <begin position="1234"/>
        <end position="1250"/>
    </location>
</feature>
<accession>A0A9N9VJF7</accession>
<dbReference type="EMBL" id="CABFNQ020000694">
    <property type="protein sequence ID" value="CAH0024246.1"/>
    <property type="molecule type" value="Genomic_DNA"/>
</dbReference>
<feature type="region of interest" description="Disordered" evidence="1">
    <location>
        <begin position="616"/>
        <end position="653"/>
    </location>
</feature>
<feature type="compositionally biased region" description="Polar residues" evidence="1">
    <location>
        <begin position="617"/>
        <end position="640"/>
    </location>
</feature>
<feature type="compositionally biased region" description="Polar residues" evidence="1">
    <location>
        <begin position="95"/>
        <end position="105"/>
    </location>
</feature>
<dbReference type="Pfam" id="PF03399">
    <property type="entry name" value="SAC3_GANP"/>
    <property type="match status" value="1"/>
</dbReference>